<evidence type="ECO:0000313" key="1">
    <source>
        <dbReference type="EMBL" id="GBO99944.1"/>
    </source>
</evidence>
<reference evidence="1 2" key="1">
    <citation type="journal article" date="2019" name="Commun. Biol.">
        <title>The bagworm genome reveals a unique fibroin gene that provides high tensile strength.</title>
        <authorList>
            <person name="Kono N."/>
            <person name="Nakamura H."/>
            <person name="Ohtoshi R."/>
            <person name="Tomita M."/>
            <person name="Numata K."/>
            <person name="Arakawa K."/>
        </authorList>
    </citation>
    <scope>NUCLEOTIDE SEQUENCE [LARGE SCALE GENOMIC DNA]</scope>
</reference>
<dbReference type="OrthoDB" id="10001926at2759"/>
<protein>
    <submittedName>
        <fullName evidence="1">Uncharacterized protein</fullName>
    </submittedName>
</protein>
<name>A0A4C1SCZ0_EUMVA</name>
<feature type="non-terminal residue" evidence="1">
    <location>
        <position position="63"/>
    </location>
</feature>
<sequence>MDNQIVSLPSTSGPPAPTARDIATLAARACPVVDTINVDNSTEVIGAKIVSVVQNIDNSEKVK</sequence>
<evidence type="ECO:0000313" key="2">
    <source>
        <dbReference type="Proteomes" id="UP000299102"/>
    </source>
</evidence>
<keyword evidence="2" id="KW-1185">Reference proteome</keyword>
<dbReference type="AlphaFoldDB" id="A0A4C1SCZ0"/>
<dbReference type="EMBL" id="BGZK01006650">
    <property type="protein sequence ID" value="GBO99944.1"/>
    <property type="molecule type" value="Genomic_DNA"/>
</dbReference>
<proteinExistence type="predicted"/>
<comment type="caution">
    <text evidence="1">The sequence shown here is derived from an EMBL/GenBank/DDBJ whole genome shotgun (WGS) entry which is preliminary data.</text>
</comment>
<dbReference type="Proteomes" id="UP000299102">
    <property type="component" value="Unassembled WGS sequence"/>
</dbReference>
<gene>
    <name evidence="1" type="ORF">EVAR_73636_1</name>
</gene>
<accession>A0A4C1SCZ0</accession>
<organism evidence="1 2">
    <name type="scientific">Eumeta variegata</name>
    <name type="common">Bagworm moth</name>
    <name type="synonym">Eumeta japonica</name>
    <dbReference type="NCBI Taxonomy" id="151549"/>
    <lineage>
        <taxon>Eukaryota</taxon>
        <taxon>Metazoa</taxon>
        <taxon>Ecdysozoa</taxon>
        <taxon>Arthropoda</taxon>
        <taxon>Hexapoda</taxon>
        <taxon>Insecta</taxon>
        <taxon>Pterygota</taxon>
        <taxon>Neoptera</taxon>
        <taxon>Endopterygota</taxon>
        <taxon>Lepidoptera</taxon>
        <taxon>Glossata</taxon>
        <taxon>Ditrysia</taxon>
        <taxon>Tineoidea</taxon>
        <taxon>Psychidae</taxon>
        <taxon>Oiketicinae</taxon>
        <taxon>Eumeta</taxon>
    </lineage>
</organism>